<dbReference type="Proteomes" id="UP000582659">
    <property type="component" value="Unassembled WGS sequence"/>
</dbReference>
<evidence type="ECO:0000313" key="4">
    <source>
        <dbReference type="Proteomes" id="UP000659654"/>
    </source>
</evidence>
<reference evidence="5" key="1">
    <citation type="submission" date="2016-11" db="UniProtKB">
        <authorList>
            <consortium name="WormBaseParasite"/>
        </authorList>
    </citation>
    <scope>IDENTIFICATION</scope>
</reference>
<evidence type="ECO:0000313" key="1">
    <source>
        <dbReference type="EMBL" id="CAD5233729.1"/>
    </source>
</evidence>
<reference evidence="2" key="2">
    <citation type="submission" date="2020-08" db="EMBL/GenBank/DDBJ databases">
        <authorList>
            <person name="Kikuchi T."/>
        </authorList>
    </citation>
    <scope>NUCLEOTIDE SEQUENCE</scope>
    <source>
        <strain evidence="1">Ka4C1</strain>
    </source>
</reference>
<dbReference type="Proteomes" id="UP000659654">
    <property type="component" value="Unassembled WGS sequence"/>
</dbReference>
<dbReference type="Proteomes" id="UP000095284">
    <property type="component" value="Unplaced"/>
</dbReference>
<evidence type="ECO:0000313" key="3">
    <source>
        <dbReference type="Proteomes" id="UP000095284"/>
    </source>
</evidence>
<keyword evidence="4" id="KW-1185">Reference proteome</keyword>
<protein>
    <submittedName>
        <fullName evidence="1">(pine wood nematode) hypothetical protein</fullName>
    </submittedName>
</protein>
<dbReference type="WBParaSite" id="BXY_0097700.1">
    <property type="protein sequence ID" value="BXY_0097700.1"/>
    <property type="gene ID" value="BXY_0097700"/>
</dbReference>
<accession>A0A1I7RJU5</accession>
<evidence type="ECO:0000313" key="5">
    <source>
        <dbReference type="WBParaSite" id="BXY_0097700.1"/>
    </source>
</evidence>
<proteinExistence type="predicted"/>
<sequence>MSEKCEDQGLMIIENGSVVQAVGSLTGMEGKCKLFCQIINAATKDELATTDQLETVTIAYPHHYLAISKKDTKVYVIRMAHAAASAEMFVNSELNTLDTTSVSKIIG</sequence>
<dbReference type="EMBL" id="CAJFDI010000006">
    <property type="protein sequence ID" value="CAD5233729.1"/>
    <property type="molecule type" value="Genomic_DNA"/>
</dbReference>
<evidence type="ECO:0000313" key="2">
    <source>
        <dbReference type="EMBL" id="CAG9129074.1"/>
    </source>
</evidence>
<dbReference type="OrthoDB" id="5832901at2759"/>
<name>A0A1I7RJU5_BURXY</name>
<gene>
    <name evidence="1" type="ORF">BXYJ_LOCUS13820</name>
</gene>
<dbReference type="EMBL" id="CAJFCV020000006">
    <property type="protein sequence ID" value="CAG9129074.1"/>
    <property type="molecule type" value="Genomic_DNA"/>
</dbReference>
<organism evidence="3 5">
    <name type="scientific">Bursaphelenchus xylophilus</name>
    <name type="common">Pinewood nematode worm</name>
    <name type="synonym">Aphelenchoides xylophilus</name>
    <dbReference type="NCBI Taxonomy" id="6326"/>
    <lineage>
        <taxon>Eukaryota</taxon>
        <taxon>Metazoa</taxon>
        <taxon>Ecdysozoa</taxon>
        <taxon>Nematoda</taxon>
        <taxon>Chromadorea</taxon>
        <taxon>Rhabditida</taxon>
        <taxon>Tylenchina</taxon>
        <taxon>Tylenchomorpha</taxon>
        <taxon>Aphelenchoidea</taxon>
        <taxon>Aphelenchoididae</taxon>
        <taxon>Bursaphelenchus</taxon>
    </lineage>
</organism>
<dbReference type="AlphaFoldDB" id="A0A1I7RJU5"/>